<comment type="caution">
    <text evidence="12">The sequence shown here is derived from an EMBL/GenBank/DDBJ whole genome shotgun (WGS) entry which is preliminary data.</text>
</comment>
<feature type="domain" description="Importin N-terminal" evidence="10">
    <location>
        <begin position="33"/>
        <end position="96"/>
    </location>
</feature>
<evidence type="ECO:0000256" key="1">
    <source>
        <dbReference type="ARBA" id="ARBA00004123"/>
    </source>
</evidence>
<keyword evidence="3" id="KW-0813">Transport</keyword>
<organism evidence="12 13">
    <name type="scientific">Linderina pennispora</name>
    <dbReference type="NCBI Taxonomy" id="61395"/>
    <lineage>
        <taxon>Eukaryota</taxon>
        <taxon>Fungi</taxon>
        <taxon>Fungi incertae sedis</taxon>
        <taxon>Zoopagomycota</taxon>
        <taxon>Kickxellomycotina</taxon>
        <taxon>Kickxellomycetes</taxon>
        <taxon>Kickxellales</taxon>
        <taxon>Kickxellaceae</taxon>
        <taxon>Linderina</taxon>
    </lineage>
</organism>
<dbReference type="OrthoDB" id="951172at2759"/>
<evidence type="ECO:0000256" key="7">
    <source>
        <dbReference type="ARBA" id="ARBA00023242"/>
    </source>
</evidence>
<sequence>MEWRPDPVSLNELMQLLTNTQSNDNQVQQENNRRLNELRKVDDYINYLLYVLINMQEATGPVRAVAGLLLKNNVRQDFDKIPTDVLSYVKIRSLEAVGDNDTLVRHTLGTVIATIVALGHISSWPEILPRLMALLDSDQYTVVEGAWDILRKICEECTRELEEPFEDGTRPLNIMLPKFMTQVLREYAISTTTLFVSQRSESMQPLIDTFVVELFKRANDENAEVLKAVCKAVVALLESRPDKLAPELENVVNYMLHTTQHSDPDIAMEACEFWLTFCELDGMVQNLEPYLDRVIPTLMRGMQYSEEDLLMLDNDDDDAVVPDSEQDIKPRHHRDNSDAEDGDYEYDSDDDDDVYAEWNLRKCSAASLDVMSTVFGDRILRFVLPVLNDELRSDDWRVQEAGILALGAIAEGCMSGMEEHLAHLMPMLVGWFRHEKALVRSIACWTASRYGRWAIFGDQPNTITSYFEPLLSGLLDAMVDKNKRVQEAACSAFATVEEEAGPYMAPYIHPVLEKLMLAFTQYQRKNLIILYDAAVGSELNQQNYIDMLMPHLLTRWESVQTEDQHMFPLFECLSAIALALGPGFKQFAPSVYERCVRIVADTLQLSQLASQDQSIEAPDKDLVIVALDLISAIIQALGSDAQILVAINDGVVLQLVGLCMMDPVTDVRQSAFALLGDLAMHSFPLLLPQLSSIMQQLIPQIDRNFSHINVCNNAAWSAGEIALKAGSEIMATYNAAITLGRLGAVCPQQLAPSLGEFAERWCLDNEEKASAFHGFMSMIGANPAGISAAFPQFCQAALNWQTPEPALEDMFLQTFSGLRQMAGESWEANMGMFDPRMRELIRQRFHV</sequence>
<evidence type="ECO:0000256" key="2">
    <source>
        <dbReference type="ARBA" id="ARBA00004496"/>
    </source>
</evidence>
<dbReference type="InterPro" id="IPR016024">
    <property type="entry name" value="ARM-type_fold"/>
</dbReference>
<keyword evidence="5" id="KW-0677">Repeat</keyword>
<dbReference type="AlphaFoldDB" id="A0A1Y1WGX7"/>
<evidence type="ECO:0000313" key="12">
    <source>
        <dbReference type="EMBL" id="ORX72747.1"/>
    </source>
</evidence>
<keyword evidence="6" id="KW-0653">Protein transport</keyword>
<dbReference type="PANTHER" id="PTHR10527">
    <property type="entry name" value="IMPORTIN BETA"/>
    <property type="match status" value="1"/>
</dbReference>
<comment type="subcellular location">
    <subcellularLocation>
        <location evidence="2">Cytoplasm</location>
    </subcellularLocation>
    <subcellularLocation>
        <location evidence="1">Nucleus</location>
    </subcellularLocation>
</comment>
<dbReference type="Pfam" id="PF03810">
    <property type="entry name" value="IBN_N"/>
    <property type="match status" value="1"/>
</dbReference>
<dbReference type="Gene3D" id="1.25.10.10">
    <property type="entry name" value="Leucine-rich Repeat Variant"/>
    <property type="match status" value="1"/>
</dbReference>
<dbReference type="EMBL" id="MCFD01000002">
    <property type="protein sequence ID" value="ORX72747.1"/>
    <property type="molecule type" value="Genomic_DNA"/>
</dbReference>
<dbReference type="STRING" id="61395.A0A1Y1WGX7"/>
<dbReference type="RefSeq" id="XP_040746087.1">
    <property type="nucleotide sequence ID" value="XM_040889126.1"/>
</dbReference>
<feature type="region of interest" description="Disordered" evidence="9">
    <location>
        <begin position="315"/>
        <end position="349"/>
    </location>
</feature>
<dbReference type="InterPro" id="IPR058584">
    <property type="entry name" value="IMB1_TNPO1-like_TPR"/>
</dbReference>
<dbReference type="Pfam" id="PF13513">
    <property type="entry name" value="HEAT_EZ"/>
    <property type="match status" value="1"/>
</dbReference>
<evidence type="ECO:0000256" key="3">
    <source>
        <dbReference type="ARBA" id="ARBA00022448"/>
    </source>
</evidence>
<evidence type="ECO:0000256" key="6">
    <source>
        <dbReference type="ARBA" id="ARBA00022927"/>
    </source>
</evidence>
<dbReference type="InterPro" id="IPR001494">
    <property type="entry name" value="Importin-beta_N"/>
</dbReference>
<feature type="compositionally biased region" description="Acidic residues" evidence="9">
    <location>
        <begin position="338"/>
        <end position="349"/>
    </location>
</feature>
<evidence type="ECO:0000256" key="8">
    <source>
        <dbReference type="ARBA" id="ARBA00038423"/>
    </source>
</evidence>
<evidence type="ECO:0000259" key="10">
    <source>
        <dbReference type="Pfam" id="PF03810"/>
    </source>
</evidence>
<evidence type="ECO:0000256" key="4">
    <source>
        <dbReference type="ARBA" id="ARBA00022490"/>
    </source>
</evidence>
<dbReference type="Pfam" id="PF25574">
    <property type="entry name" value="TPR_IMB1"/>
    <property type="match status" value="1"/>
</dbReference>
<evidence type="ECO:0000259" key="11">
    <source>
        <dbReference type="Pfam" id="PF25574"/>
    </source>
</evidence>
<evidence type="ECO:0000256" key="5">
    <source>
        <dbReference type="ARBA" id="ARBA00022737"/>
    </source>
</evidence>
<dbReference type="SUPFAM" id="SSF48371">
    <property type="entry name" value="ARM repeat"/>
    <property type="match status" value="1"/>
</dbReference>
<gene>
    <name evidence="12" type="ORF">DL89DRAFT_273965</name>
</gene>
<dbReference type="Proteomes" id="UP000193922">
    <property type="component" value="Unassembled WGS sequence"/>
</dbReference>
<dbReference type="GO" id="GO:0006606">
    <property type="term" value="P:protein import into nucleus"/>
    <property type="evidence" value="ECO:0007669"/>
    <property type="project" value="InterPro"/>
</dbReference>
<dbReference type="InterPro" id="IPR011989">
    <property type="entry name" value="ARM-like"/>
</dbReference>
<keyword evidence="7" id="KW-0539">Nucleus</keyword>
<accession>A0A1Y1WGX7</accession>
<dbReference type="GO" id="GO:0005737">
    <property type="term" value="C:cytoplasm"/>
    <property type="evidence" value="ECO:0007669"/>
    <property type="project" value="UniProtKB-SubCell"/>
</dbReference>
<name>A0A1Y1WGX7_9FUNG</name>
<dbReference type="GO" id="GO:0031981">
    <property type="term" value="C:nuclear lumen"/>
    <property type="evidence" value="ECO:0007669"/>
    <property type="project" value="UniProtKB-ARBA"/>
</dbReference>
<reference evidence="12 13" key="1">
    <citation type="submission" date="2016-07" db="EMBL/GenBank/DDBJ databases">
        <title>Pervasive Adenine N6-methylation of Active Genes in Fungi.</title>
        <authorList>
            <consortium name="DOE Joint Genome Institute"/>
            <person name="Mondo S.J."/>
            <person name="Dannebaum R.O."/>
            <person name="Kuo R.C."/>
            <person name="Labutti K."/>
            <person name="Haridas S."/>
            <person name="Kuo A."/>
            <person name="Salamov A."/>
            <person name="Ahrendt S.R."/>
            <person name="Lipzen A."/>
            <person name="Sullivan W."/>
            <person name="Andreopoulos W.B."/>
            <person name="Clum A."/>
            <person name="Lindquist E."/>
            <person name="Daum C."/>
            <person name="Ramamoorthy G.K."/>
            <person name="Gryganskyi A."/>
            <person name="Culley D."/>
            <person name="Magnuson J.K."/>
            <person name="James T.Y."/>
            <person name="O'Malley M.A."/>
            <person name="Stajich J.E."/>
            <person name="Spatafora J.W."/>
            <person name="Visel A."/>
            <person name="Grigoriev I.V."/>
        </authorList>
    </citation>
    <scope>NUCLEOTIDE SEQUENCE [LARGE SCALE GENOMIC DNA]</scope>
    <source>
        <strain evidence="12 13">ATCC 12442</strain>
    </source>
</reference>
<evidence type="ECO:0000256" key="9">
    <source>
        <dbReference type="SAM" id="MobiDB-lite"/>
    </source>
</evidence>
<keyword evidence="4" id="KW-0963">Cytoplasm</keyword>
<dbReference type="InterPro" id="IPR040122">
    <property type="entry name" value="Importin_beta"/>
</dbReference>
<dbReference type="FunFam" id="1.25.10.10:FF:000028">
    <property type="entry name" value="Transportin-1 isoform 1"/>
    <property type="match status" value="1"/>
</dbReference>
<dbReference type="GO" id="GO:0031267">
    <property type="term" value="F:small GTPase binding"/>
    <property type="evidence" value="ECO:0007669"/>
    <property type="project" value="InterPro"/>
</dbReference>
<proteinExistence type="inferred from homology"/>
<evidence type="ECO:0000313" key="13">
    <source>
        <dbReference type="Proteomes" id="UP000193922"/>
    </source>
</evidence>
<comment type="similarity">
    <text evidence="8">Belongs to the importin beta family. Importin beta-2 subfamily.</text>
</comment>
<keyword evidence="13" id="KW-1185">Reference proteome</keyword>
<dbReference type="GeneID" id="63805774"/>
<feature type="domain" description="Importin subunit beta-1/Transportin-1-like TPR repeats" evidence="11">
    <location>
        <begin position="478"/>
        <end position="680"/>
    </location>
</feature>
<protein>
    <submittedName>
        <fullName evidence="12">ARM repeat-containing protein</fullName>
    </submittedName>
</protein>